<dbReference type="SUPFAM" id="SSF53955">
    <property type="entry name" value="Lysozyme-like"/>
    <property type="match status" value="1"/>
</dbReference>
<accession>A0AB39CD92</accession>
<dbReference type="InterPro" id="IPR023346">
    <property type="entry name" value="Lysozyme-like_dom_sf"/>
</dbReference>
<proteinExistence type="predicted"/>
<evidence type="ECO:0000313" key="3">
    <source>
        <dbReference type="EMBL" id="XDJ14871.1"/>
    </source>
</evidence>
<feature type="compositionally biased region" description="Basic and acidic residues" evidence="1">
    <location>
        <begin position="1599"/>
        <end position="1611"/>
    </location>
</feature>
<dbReference type="Gene3D" id="1.10.530.10">
    <property type="match status" value="1"/>
</dbReference>
<feature type="region of interest" description="Disordered" evidence="1">
    <location>
        <begin position="2312"/>
        <end position="2339"/>
    </location>
</feature>
<feature type="domain" description="Transglycosylase SLT" evidence="2">
    <location>
        <begin position="1980"/>
        <end position="2100"/>
    </location>
</feature>
<feature type="compositionally biased region" description="Polar residues" evidence="1">
    <location>
        <begin position="2328"/>
        <end position="2339"/>
    </location>
</feature>
<name>A0AB39CD92_9VIRU</name>
<feature type="compositionally biased region" description="Basic and acidic residues" evidence="1">
    <location>
        <begin position="1260"/>
        <end position="1271"/>
    </location>
</feature>
<feature type="compositionally biased region" description="Polar residues" evidence="1">
    <location>
        <begin position="2235"/>
        <end position="2253"/>
    </location>
</feature>
<dbReference type="EMBL" id="PQ015378">
    <property type="protein sequence ID" value="XDJ14871.1"/>
    <property type="molecule type" value="Genomic_DNA"/>
</dbReference>
<sequence length="2339" mass="253535">MASNKTKLADANQKSAFDFDDDFESYFDDDFNTNKKKKPLQEFMAGFKDGLLDKNKNKSLLRAFLVNGAPKGYDRLFGAYDDLKRGATDLKDHLEKTNPGDLQYLFKRAESFLPSLKDKVSESTYDRLQSNIANKVDQYKYQIEANQDQKRVAIRRQQADDQKNMQEMLGEDLRSAVDQGTVVSQKLFNKGQQADDRRWNLDRIERGLRDQAQDKHNQYMSRGLAQAVDGITRMASYTEQVHYDFQRKGLELQFRSYIALRDMSKIAEATMDMQNKAFQALVRNTGLPDHLKSSMKDLLSMNMRQGIAQGGISMAGRSLSSFLGGYGSNVQNRVNQRASSTLSGIVQGLQTGESFSDFWDQRYNLAGGLAADAVHGGMRSYVAPMVGRMARPMMTRMSNKHGRGKHNQVGYMLDNMPAMMQEFVNNYQNSYGAKGVLQDMLRPFVPQFGLDTSTKSGSYQTIGQHTAFNQLTQRTITEILPGFQARILRELQRIRTGKEDIALTAFDITKGTWGTDKSAKDALQDRIVSKGTTRMVSGQISEALDKMDPENKLSKGARRALSERLMRDANTNKRFDPMRYGSKYGYKEGTSKETIAELESFFKEQFERDDKGKFADTAANHEKRKMYSDAFLDIRNVSRDPAAEIHRIIESGNTGMLREMGILETVEGQDRINYPMLWAMMSSQVSDTHAGDGYRYRESSGQVGDKNFVGPAFPGHASARAQNATIRFLEGPQAQRAKDAAKRGMGSAKDLMDQFRADPMQFMRDKYEAGLQGAKDKGGQLRDSAKAAADAAKAGGLPAVMEHFSAKEKLDMAKALLENTIEKEPPAMREARLKMAQALIASIDTAAEKGNQLLATETGQKAVAAGNQMLALGHDTAEQIRQSEAAGVVDLKLQEGKEVLIKATDMMQGKLIDVNTGKVIRRASDITGEVRNHLNQQVASASEVAQGLYSDRGKLMAQAREKLDSIQAVIKSTATNLAGQAKDKLDDMKDWCLEGKNEVIIKSRELLDGKYFDAESGEPIYSLDDIKGTLLDAQGRIIATGEELARGLRSMDGKKFDVPGMKEKASALAKQLWRGNTTSNILSMMGTAGSFMWKLARNTYARMTGDRDAYLPPNLKPILTVEKLKEGKYLNSKGEPYKSMGDINDSVIDADTGVALLDKGELKQLVDVNGKKHKIAKNRGLLRRMVKGAASGYWNLTKAYYRQLGKEFGMDAKAGAKTLLAPMGEFSKRQLANLSTTDQVLVQIRDAIRETVPKKNRKGSWMEKAEKKEQDAQNANGSDAKAEKERKGMFAGLTGAIGGLWDKLRGKKKDEEGDEDGEGGGILDTAQDALGTAADAKDLFGGRGGRRGRGAGRLGRMGSRIASSRVGQFVATQGGRMLATRGAMMVGTALAGLFSAPVLIGAAVVAGVGVAGYVGYKYYKSVNGELGNLRYLQYGVNGIRKRRKILALEKLLEKTAVRGQNAQLNLNADSGKEIMDIMGFSKDDEAEIHRFARWVDLRFKPVFIQWLRALDTVGQTQMSLADIDDKLDDKLKGTFLQEVQIEYGEGGPFSMRDNPFGDKEPLDDTIEETKEVFEKLKAKYKVDPEAEKKAGLPGVQPEASKDPDNVKRWEEGEAPANPAGTVVGAAATAAAKKAADEAKAVGKQGLEEKKKTAQDLSNKVNAIAKAAAVGSTAQFSNFVSNPVKLPNTTLPALDAIRMRAYGLETLDQAFVEALMTMEKSVHRQSKADQTGMIKFNGNMEYFVGACGSLLGMKTSENGPERVKFVNWMNQRFMPVCEAFLTSLRVTYRGQPDQASTQIQLGDQVRIANAIIGAQSPDSTAVWSTPSIFVIAGELQDLKRLADIDLDDLKKKAAAVLSSPTQSAGAQEAGKNAAAGGKSFLDGITDTLSGAAKATGSFISGAVDGVGSALSGAVSGIKSFFGGSSDTSSGSSYSGSQTGQDVAAVEGQQFGYIQAGNGGSWEQIPMPTAKTAKGSRATMEAVAKMVGVPVEYLMIFCAMESGFDWTIKAGAGGSATGWFQFINSTWDWMLQQHSKKYGIPPDVGRRLRLDPRINALMGAEYMKYSMQVIKKGCGKDPTDIDIYLAHFLGPGTAVKWLKMPKNTVGAYAFPREAAANPSIFKGGRTLGQIEQSFDKRMDQFRAMASAGTSTGAAVPLKTEDVEKATAEEAAKKAEAEAKKDDKFIPGVSAMPGGPSVTGSTPTNAGTGGATQPGVTGGGATTAPAGGQTAPVGVMAPTQSQTESPDAGASSTGGNAYQQAQAAAQAAAAAKDAERAKQVGQETQGAQSILSINQEMLSVQKAQLEALKALVQGQGLGGQGNSMPKASPTRGANNSPFPVTV</sequence>
<feature type="region of interest" description="Disordered" evidence="1">
    <location>
        <begin position="1336"/>
        <end position="1355"/>
    </location>
</feature>
<organism evidence="3">
    <name type="scientific">Pseudomonas phage RVTF4</name>
    <dbReference type="NCBI Taxonomy" id="3236931"/>
    <lineage>
        <taxon>Viruses</taxon>
    </lineage>
</organism>
<evidence type="ECO:0000256" key="1">
    <source>
        <dbReference type="SAM" id="MobiDB-lite"/>
    </source>
</evidence>
<protein>
    <submittedName>
        <fullName evidence="3">Lytic transglycosylase</fullName>
    </submittedName>
</protein>
<feature type="compositionally biased region" description="Gly residues" evidence="1">
    <location>
        <begin position="2204"/>
        <end position="2218"/>
    </location>
</feature>
<dbReference type="InterPro" id="IPR008258">
    <property type="entry name" value="Transglycosylase_SLT_dom_1"/>
</dbReference>
<feature type="compositionally biased region" description="Low complexity" evidence="1">
    <location>
        <begin position="2219"/>
        <end position="2232"/>
    </location>
</feature>
<dbReference type="PANTHER" id="PTHR47372:SF11">
    <property type="entry name" value="RE19971P"/>
    <property type="match status" value="1"/>
</dbReference>
<feature type="region of interest" description="Disordered" evidence="1">
    <location>
        <begin position="1253"/>
        <end position="1285"/>
    </location>
</feature>
<feature type="region of interest" description="Disordered" evidence="1">
    <location>
        <begin position="2164"/>
        <end position="2254"/>
    </location>
</feature>
<evidence type="ECO:0000259" key="2">
    <source>
        <dbReference type="Pfam" id="PF01464"/>
    </source>
</evidence>
<dbReference type="PANTHER" id="PTHR47372">
    <property type="entry name" value="DAUER UP-REGULATED-RELATED"/>
    <property type="match status" value="1"/>
</dbReference>
<reference evidence="3" key="1">
    <citation type="submission" date="2024-07" db="EMBL/GenBank/DDBJ databases">
        <authorList>
            <person name="Bringhurst R.M."/>
            <person name="Homer T.E."/>
        </authorList>
    </citation>
    <scope>NUCLEOTIDE SEQUENCE</scope>
</reference>
<feature type="compositionally biased region" description="Basic and acidic residues" evidence="1">
    <location>
        <begin position="2164"/>
        <end position="2182"/>
    </location>
</feature>
<dbReference type="Pfam" id="PF01464">
    <property type="entry name" value="SLT"/>
    <property type="match status" value="1"/>
</dbReference>
<feature type="region of interest" description="Disordered" evidence="1">
    <location>
        <begin position="1586"/>
        <end position="1621"/>
    </location>
</feature>